<accession>A0ABM9CN26</accession>
<evidence type="ECO:0000313" key="9">
    <source>
        <dbReference type="Proteomes" id="UP000838821"/>
    </source>
</evidence>
<keyword evidence="9" id="KW-1185">Reference proteome</keyword>
<dbReference type="InterPro" id="IPR050490">
    <property type="entry name" value="Bact_solute-bd_prot1"/>
</dbReference>
<dbReference type="PANTHER" id="PTHR43649">
    <property type="entry name" value="ARABINOSE-BINDING PROTEIN-RELATED"/>
    <property type="match status" value="1"/>
</dbReference>
<protein>
    <recommendedName>
        <fullName evidence="10">Extracellular solute-binding protein</fullName>
    </recommendedName>
</protein>
<keyword evidence="3" id="KW-0472">Membrane</keyword>
<evidence type="ECO:0000256" key="6">
    <source>
        <dbReference type="SAM" id="MobiDB-lite"/>
    </source>
</evidence>
<keyword evidence="1" id="KW-1003">Cell membrane</keyword>
<dbReference type="PANTHER" id="PTHR43649:SF33">
    <property type="entry name" value="POLYGALACTURONAN_RHAMNOGALACTURONAN-BINDING PROTEIN YTCQ"/>
    <property type="match status" value="1"/>
</dbReference>
<dbReference type="PROSITE" id="PS51257">
    <property type="entry name" value="PROKAR_LIPOPROTEIN"/>
    <property type="match status" value="1"/>
</dbReference>
<dbReference type="SUPFAM" id="SSF53850">
    <property type="entry name" value="Periplasmic binding protein-like II"/>
    <property type="match status" value="1"/>
</dbReference>
<evidence type="ECO:0008006" key="10">
    <source>
        <dbReference type="Google" id="ProtNLM"/>
    </source>
</evidence>
<name>A0ABM9CN26_9BACL</name>
<organism evidence="8 9">
    <name type="scientific">Paenibacillus allorhizoplanae</name>
    <dbReference type="NCBI Taxonomy" id="2905648"/>
    <lineage>
        <taxon>Bacteria</taxon>
        <taxon>Bacillati</taxon>
        <taxon>Bacillota</taxon>
        <taxon>Bacilli</taxon>
        <taxon>Bacillales</taxon>
        <taxon>Paenibacillaceae</taxon>
        <taxon>Paenibacillus</taxon>
    </lineage>
</organism>
<keyword evidence="5" id="KW-0449">Lipoprotein</keyword>
<feature type="region of interest" description="Disordered" evidence="6">
    <location>
        <begin position="26"/>
        <end position="47"/>
    </location>
</feature>
<evidence type="ECO:0000256" key="3">
    <source>
        <dbReference type="ARBA" id="ARBA00023136"/>
    </source>
</evidence>
<dbReference type="InterPro" id="IPR006059">
    <property type="entry name" value="SBP"/>
</dbReference>
<proteinExistence type="predicted"/>
<gene>
    <name evidence="8" type="ORF">PAECIP111891_04633</name>
</gene>
<dbReference type="EMBL" id="CAKMMW010000016">
    <property type="protein sequence ID" value="CAH1217752.1"/>
    <property type="molecule type" value="Genomic_DNA"/>
</dbReference>
<evidence type="ECO:0000256" key="1">
    <source>
        <dbReference type="ARBA" id="ARBA00022475"/>
    </source>
</evidence>
<feature type="signal peptide" evidence="7">
    <location>
        <begin position="1"/>
        <end position="23"/>
    </location>
</feature>
<evidence type="ECO:0000256" key="4">
    <source>
        <dbReference type="ARBA" id="ARBA00023139"/>
    </source>
</evidence>
<reference evidence="8" key="1">
    <citation type="submission" date="2022-01" db="EMBL/GenBank/DDBJ databases">
        <authorList>
            <person name="Criscuolo A."/>
        </authorList>
    </citation>
    <scope>NUCLEOTIDE SEQUENCE</scope>
    <source>
        <strain evidence="8">CIP111891</strain>
    </source>
</reference>
<evidence type="ECO:0000256" key="2">
    <source>
        <dbReference type="ARBA" id="ARBA00022729"/>
    </source>
</evidence>
<dbReference type="Pfam" id="PF13416">
    <property type="entry name" value="SBP_bac_8"/>
    <property type="match status" value="1"/>
</dbReference>
<sequence>MRNKFGKLTALSLAVAMSGSLLAGCTGKTEKPSASQPQNQTKEDVYENGLSKTEKVTLKIGFFMGGYGREWFDYAVKSFQAKYPNVSFDVTASADMKNMIQTKVSAGNDNDMFDIFNTTPPSGAQGIISLAEAGKLEPFDDMFDKKLPDVPGKAMKELMMPGLAESFTKVNGKVYEFATSSSYGGLFFNKTLFEQKGWNQNPKTWADFNDLLAKIKVDGLAPITFPGVYPNYYDWAFGPAKLFELADIKGNADKVIENYKTYNGPQFTSEESLEHWNRLYELGKKGYFPEGLPALNHTQSQMQVIQGQAAMVSTGSHVENEMKKTTPEDFKWGFMAVPFRDKVEQKLWIRSGITNFQYMWAGKPDLNKKWSKEFILWLMTLDNQQFAAEKAGALPMRKDLIDDASKVVKLSTSAQAILKYIKDNDARSYKPHRTVSISDPNLAKANKMMEEATVKIVLGKQDPKPILEEADALLKKAVEAQKK</sequence>
<dbReference type="Proteomes" id="UP000838821">
    <property type="component" value="Unassembled WGS sequence"/>
</dbReference>
<feature type="chain" id="PRO_5047473441" description="Extracellular solute-binding protein" evidence="7">
    <location>
        <begin position="24"/>
        <end position="483"/>
    </location>
</feature>
<dbReference type="Gene3D" id="3.40.190.10">
    <property type="entry name" value="Periplasmic binding protein-like II"/>
    <property type="match status" value="1"/>
</dbReference>
<evidence type="ECO:0000313" key="8">
    <source>
        <dbReference type="EMBL" id="CAH1217752.1"/>
    </source>
</evidence>
<dbReference type="RefSeq" id="WP_236290796.1">
    <property type="nucleotide sequence ID" value="NZ_CAKMMW010000016.1"/>
</dbReference>
<keyword evidence="2 7" id="KW-0732">Signal</keyword>
<evidence type="ECO:0000256" key="5">
    <source>
        <dbReference type="ARBA" id="ARBA00023288"/>
    </source>
</evidence>
<comment type="caution">
    <text evidence="8">The sequence shown here is derived from an EMBL/GenBank/DDBJ whole genome shotgun (WGS) entry which is preliminary data.</text>
</comment>
<keyword evidence="4" id="KW-0564">Palmitate</keyword>
<evidence type="ECO:0000256" key="7">
    <source>
        <dbReference type="SAM" id="SignalP"/>
    </source>
</evidence>